<dbReference type="PANTHER" id="PTHR22702">
    <property type="entry name" value="PROTEASE-ASSOCIATED DOMAIN-CONTAINING PROTEIN"/>
    <property type="match status" value="1"/>
</dbReference>
<protein>
    <recommendedName>
        <fullName evidence="11">Vacuolar sorting receptor thioredoxin-like domain-containing protein</fullName>
    </recommendedName>
</protein>
<evidence type="ECO:0000256" key="10">
    <source>
        <dbReference type="SAM" id="SignalP"/>
    </source>
</evidence>
<dbReference type="PANTHER" id="PTHR22702:SF1">
    <property type="entry name" value="PROTEASE-ASSOCIATED DOMAIN-CONTAINING PROTEIN 1"/>
    <property type="match status" value="1"/>
</dbReference>
<keyword evidence="7" id="KW-0325">Glycoprotein</keyword>
<evidence type="ECO:0000256" key="4">
    <source>
        <dbReference type="ARBA" id="ARBA00022737"/>
    </source>
</evidence>
<organism evidence="12">
    <name type="scientific">Amphora coffeiformis</name>
    <dbReference type="NCBI Taxonomy" id="265554"/>
    <lineage>
        <taxon>Eukaryota</taxon>
        <taxon>Sar</taxon>
        <taxon>Stramenopiles</taxon>
        <taxon>Ochrophyta</taxon>
        <taxon>Bacillariophyta</taxon>
        <taxon>Bacillariophyceae</taxon>
        <taxon>Bacillariophycidae</taxon>
        <taxon>Thalassiophysales</taxon>
        <taxon>Catenulaceae</taxon>
        <taxon>Amphora</taxon>
    </lineage>
</organism>
<sequence length="498" mass="54867">MNILVELPLLLLLGSLLAVDARSKLQVQIPKALQRKDGYDHMEASFGFAPYGGTLQQKVYYAGGTLCDSNNIDPTAGYPSRPDKTPWEPPFILMVDVHACGAASQVTNAQNWGASAVLLADTRCMCFRECVQNGQGCHIEEPDMTDIDIASGVTVPAFYMYKEDADAIKERVMKDEQVIVSMSFNVPAPDDRVEYDLWMEPLPKHPVSMLPSFGPAAVALGEHARFTPHMLIYDGVRAGCADTDRCQNMCTNNGRYCQNDPDGNNTAGNSGAEVVEESLRRICIWRHYGMEDGIGREWWDYTKYFMRLCENANGLFADPKCRSQAMKSASVDEKTIAQCMQDSGGLEGDVENTLLTASIVEQVRSGVATAPTFFVNNAPVRGHLDFTLAFRAICSGFPWGSEPEICDTCAACNAAEECVASGGRICSAGFSNVVLDYQTNRVSGWVFMATLFMFVIFAGGLAAIYMRYHQVRVRREVRGLMSEYVKLDTNDDSSQCLI</sequence>
<keyword evidence="4" id="KW-0677">Repeat</keyword>
<evidence type="ECO:0000256" key="2">
    <source>
        <dbReference type="ARBA" id="ARBA00022692"/>
    </source>
</evidence>
<evidence type="ECO:0000256" key="5">
    <source>
        <dbReference type="ARBA" id="ARBA00022989"/>
    </source>
</evidence>
<evidence type="ECO:0000256" key="9">
    <source>
        <dbReference type="SAM" id="Phobius"/>
    </source>
</evidence>
<evidence type="ECO:0000256" key="6">
    <source>
        <dbReference type="ARBA" id="ARBA00023136"/>
    </source>
</evidence>
<evidence type="ECO:0000256" key="8">
    <source>
        <dbReference type="ARBA" id="ARBA00037847"/>
    </source>
</evidence>
<gene>
    <name evidence="12" type="ORF">ACOF00016_LOCUS12772</name>
</gene>
<dbReference type="GO" id="GO:0016020">
    <property type="term" value="C:membrane"/>
    <property type="evidence" value="ECO:0007669"/>
    <property type="project" value="UniProtKB-SubCell"/>
</dbReference>
<accession>A0A7S3P662</accession>
<evidence type="ECO:0000313" key="12">
    <source>
        <dbReference type="EMBL" id="CAE0415703.1"/>
    </source>
</evidence>
<evidence type="ECO:0000256" key="3">
    <source>
        <dbReference type="ARBA" id="ARBA00022729"/>
    </source>
</evidence>
<keyword evidence="2 9" id="KW-0812">Transmembrane</keyword>
<feature type="transmembrane region" description="Helical" evidence="9">
    <location>
        <begin position="445"/>
        <end position="465"/>
    </location>
</feature>
<dbReference type="EMBL" id="HBIM01016311">
    <property type="protein sequence ID" value="CAE0415703.1"/>
    <property type="molecule type" value="Transcribed_RNA"/>
</dbReference>
<dbReference type="Gene3D" id="3.50.30.30">
    <property type="match status" value="1"/>
</dbReference>
<evidence type="ECO:0000256" key="1">
    <source>
        <dbReference type="ARBA" id="ARBA00004479"/>
    </source>
</evidence>
<proteinExistence type="predicted"/>
<feature type="domain" description="Vacuolar sorting receptor thioredoxin-like" evidence="11">
    <location>
        <begin position="193"/>
        <end position="394"/>
    </location>
</feature>
<keyword evidence="5 9" id="KW-1133">Transmembrane helix</keyword>
<keyword evidence="3 10" id="KW-0732">Signal</keyword>
<evidence type="ECO:0000256" key="7">
    <source>
        <dbReference type="ARBA" id="ARBA00023180"/>
    </source>
</evidence>
<dbReference type="AlphaFoldDB" id="A0A7S3P662"/>
<feature type="signal peptide" evidence="10">
    <location>
        <begin position="1"/>
        <end position="18"/>
    </location>
</feature>
<dbReference type="Pfam" id="PF25011">
    <property type="entry name" value="VSR_TRX"/>
    <property type="match status" value="1"/>
</dbReference>
<comment type="subcellular location">
    <subcellularLocation>
        <location evidence="8">Endomembrane system</location>
        <topology evidence="8">Single-pass membrane protein</topology>
    </subcellularLocation>
    <subcellularLocation>
        <location evidence="1">Membrane</location>
        <topology evidence="1">Single-pass type I membrane protein</topology>
    </subcellularLocation>
</comment>
<evidence type="ECO:0000259" key="11">
    <source>
        <dbReference type="Pfam" id="PF25011"/>
    </source>
</evidence>
<name>A0A7S3P662_9STRA</name>
<keyword evidence="6 9" id="KW-0472">Membrane</keyword>
<reference evidence="12" key="1">
    <citation type="submission" date="2021-01" db="EMBL/GenBank/DDBJ databases">
        <authorList>
            <person name="Corre E."/>
            <person name="Pelletier E."/>
            <person name="Niang G."/>
            <person name="Scheremetjew M."/>
            <person name="Finn R."/>
            <person name="Kale V."/>
            <person name="Holt S."/>
            <person name="Cochrane G."/>
            <person name="Meng A."/>
            <person name="Brown T."/>
            <person name="Cohen L."/>
        </authorList>
    </citation>
    <scope>NUCLEOTIDE SEQUENCE</scope>
    <source>
        <strain evidence="12">CCMP127</strain>
    </source>
</reference>
<dbReference type="GO" id="GO:0012505">
    <property type="term" value="C:endomembrane system"/>
    <property type="evidence" value="ECO:0007669"/>
    <property type="project" value="UniProtKB-SubCell"/>
</dbReference>
<dbReference type="InterPro" id="IPR056858">
    <property type="entry name" value="VSR_TRX"/>
</dbReference>
<feature type="chain" id="PRO_5031403063" description="Vacuolar sorting receptor thioredoxin-like domain-containing protein" evidence="10">
    <location>
        <begin position="19"/>
        <end position="498"/>
    </location>
</feature>